<feature type="compositionally biased region" description="Polar residues" evidence="7">
    <location>
        <begin position="310"/>
        <end position="319"/>
    </location>
</feature>
<proteinExistence type="inferred from homology"/>
<feature type="compositionally biased region" description="Low complexity" evidence="7">
    <location>
        <begin position="296"/>
        <end position="309"/>
    </location>
</feature>
<dbReference type="InterPro" id="IPR038096">
    <property type="entry name" value="TEA/ATTS_sf"/>
</dbReference>
<keyword evidence="10" id="KW-1185">Reference proteome</keyword>
<dbReference type="PANTHER" id="PTHR11834:SF0">
    <property type="entry name" value="PROTEIN SCALLOPED"/>
    <property type="match status" value="1"/>
</dbReference>
<sequence>MTKTESENNSNTDSGSDSNTGNTDNGHSSSTSTSTSNSTSNSASNSNINNDNKWPMDVEAAFVEALGIIVKNGTSKIKIRDRNYGRNELISMYIWYKTGKYRTKKQISSHIQVWKKSLLAKRRSSLLTNENETYVLELIENGPAQNDETTRYFFNFFETIIATSLGSYPAFAISHRPTLIAPNVTLPLPMMSQQWYYPPPPPDGYYYPPPQAVYNFNFPNVMPNMATNNNLSNPNFSNTSNNFDSNISKNTRGPSDVNTFLTNKQNNMSHDGQNINGDSNTSKTKSEDANNKHLNSENGIKSNNNKSGSTVDPSTQKNNLPYPLFPNANNTNMNQFYYNGYRYNPPTMNNNQSIGTPNSIDKGNNLPLNPSPIMNGHSYPMNPNSNGGMQQYPHYGNPNYYVPSNMQMQPSIIQNSYTNNNTTNITNNHGSLPNIHTGFDMNNANRSNVLTPPFRQTDGMKDKNILNKTETKETLPSFNTSNELPSLGSFNKKVEPKLEQSR</sequence>
<keyword evidence="3" id="KW-0805">Transcription regulation</keyword>
<dbReference type="Pfam" id="PF01285">
    <property type="entry name" value="TEA"/>
    <property type="match status" value="1"/>
</dbReference>
<evidence type="ECO:0000256" key="1">
    <source>
        <dbReference type="ARBA" id="ARBA00004123"/>
    </source>
</evidence>
<dbReference type="Gene3D" id="6.10.20.40">
    <property type="entry name" value="TEA/ATTS domain"/>
    <property type="match status" value="1"/>
</dbReference>
<reference evidence="9 10" key="1">
    <citation type="submission" date="2024-05" db="EMBL/GenBank/DDBJ databases">
        <title>Long read based assembly of the Candida bracarensis genome reveals expanded adhesin content.</title>
        <authorList>
            <person name="Marcet-Houben M."/>
            <person name="Ksiezopolska E."/>
            <person name="Gabaldon T."/>
        </authorList>
    </citation>
    <scope>NUCLEOTIDE SEQUENCE [LARGE SCALE GENOMIC DNA]</scope>
    <source>
        <strain evidence="9 10">CBM6</strain>
    </source>
</reference>
<dbReference type="InterPro" id="IPR050937">
    <property type="entry name" value="TEC1_TEAD_TF"/>
</dbReference>
<feature type="compositionally biased region" description="Polar residues" evidence="7">
    <location>
        <begin position="474"/>
        <end position="484"/>
    </location>
</feature>
<dbReference type="Proteomes" id="UP001623330">
    <property type="component" value="Unassembled WGS sequence"/>
</dbReference>
<evidence type="ECO:0000256" key="2">
    <source>
        <dbReference type="ARBA" id="ARBA00008421"/>
    </source>
</evidence>
<dbReference type="PANTHER" id="PTHR11834">
    <property type="entry name" value="TRANSCRIPTIONAL ENHANCER FACTOR TEF RELATED"/>
    <property type="match status" value="1"/>
</dbReference>
<dbReference type="PRINTS" id="PR00065">
    <property type="entry name" value="TEADOMAIN"/>
</dbReference>
<keyword evidence="5" id="KW-0539">Nucleus</keyword>
<feature type="compositionally biased region" description="Basic and acidic residues" evidence="7">
    <location>
        <begin position="492"/>
        <end position="502"/>
    </location>
</feature>
<dbReference type="SMART" id="SM00426">
    <property type="entry name" value="TEA"/>
    <property type="match status" value="1"/>
</dbReference>
<evidence type="ECO:0000256" key="5">
    <source>
        <dbReference type="ARBA" id="ARBA00023242"/>
    </source>
</evidence>
<comment type="similarity">
    <text evidence="2">Belongs to the TEC1 family.</text>
</comment>
<dbReference type="PROSITE" id="PS51088">
    <property type="entry name" value="TEA_2"/>
    <property type="match status" value="1"/>
</dbReference>
<evidence type="ECO:0000256" key="6">
    <source>
        <dbReference type="PROSITE-ProRule" id="PRU00505"/>
    </source>
</evidence>
<feature type="compositionally biased region" description="Polar residues" evidence="7">
    <location>
        <begin position="249"/>
        <end position="283"/>
    </location>
</feature>
<feature type="compositionally biased region" description="Low complexity" evidence="7">
    <location>
        <begin position="8"/>
        <end position="51"/>
    </location>
</feature>
<feature type="DNA-binding region" description="TEA" evidence="6">
    <location>
        <begin position="47"/>
        <end position="121"/>
    </location>
</feature>
<evidence type="ECO:0000256" key="4">
    <source>
        <dbReference type="ARBA" id="ARBA00023163"/>
    </source>
</evidence>
<feature type="region of interest" description="Disordered" evidence="7">
    <location>
        <begin position="232"/>
        <end position="327"/>
    </location>
</feature>
<comment type="subcellular location">
    <subcellularLocation>
        <location evidence="1">Nucleus</location>
    </subcellularLocation>
</comment>
<dbReference type="PROSITE" id="PS00554">
    <property type="entry name" value="TEA_1"/>
    <property type="match status" value="1"/>
</dbReference>
<feature type="domain" description="TEA" evidence="8">
    <location>
        <begin position="47"/>
        <end position="121"/>
    </location>
</feature>
<evidence type="ECO:0000259" key="8">
    <source>
        <dbReference type="PROSITE" id="PS51088"/>
    </source>
</evidence>
<feature type="region of interest" description="Disordered" evidence="7">
    <location>
        <begin position="1"/>
        <end position="51"/>
    </location>
</feature>
<gene>
    <name evidence="9" type="ORF">RNJ44_04090</name>
</gene>
<dbReference type="EMBL" id="JBEVYD010000005">
    <property type="protein sequence ID" value="KAL3232174.1"/>
    <property type="molecule type" value="Genomic_DNA"/>
</dbReference>
<protein>
    <submittedName>
        <fullName evidence="9">TEA/ATTS domain family</fullName>
    </submittedName>
</protein>
<accession>A0ABR4NTX4</accession>
<keyword evidence="4" id="KW-0804">Transcription</keyword>
<feature type="compositionally biased region" description="Low complexity" evidence="7">
    <location>
        <begin position="232"/>
        <end position="248"/>
    </location>
</feature>
<feature type="region of interest" description="Disordered" evidence="7">
    <location>
        <begin position="469"/>
        <end position="502"/>
    </location>
</feature>
<feature type="compositionally biased region" description="Basic and acidic residues" evidence="7">
    <location>
        <begin position="284"/>
        <end position="295"/>
    </location>
</feature>
<name>A0ABR4NTX4_9SACH</name>
<dbReference type="InterPro" id="IPR000818">
    <property type="entry name" value="TEA/ATTS_dom"/>
</dbReference>
<evidence type="ECO:0000313" key="10">
    <source>
        <dbReference type="Proteomes" id="UP001623330"/>
    </source>
</evidence>
<comment type="caution">
    <text evidence="9">The sequence shown here is derived from an EMBL/GenBank/DDBJ whole genome shotgun (WGS) entry which is preliminary data.</text>
</comment>
<evidence type="ECO:0000256" key="3">
    <source>
        <dbReference type="ARBA" id="ARBA00023015"/>
    </source>
</evidence>
<evidence type="ECO:0000313" key="9">
    <source>
        <dbReference type="EMBL" id="KAL3232174.1"/>
    </source>
</evidence>
<evidence type="ECO:0000256" key="7">
    <source>
        <dbReference type="SAM" id="MobiDB-lite"/>
    </source>
</evidence>
<organism evidence="9 10">
    <name type="scientific">Nakaseomyces bracarensis</name>
    <dbReference type="NCBI Taxonomy" id="273131"/>
    <lineage>
        <taxon>Eukaryota</taxon>
        <taxon>Fungi</taxon>
        <taxon>Dikarya</taxon>
        <taxon>Ascomycota</taxon>
        <taxon>Saccharomycotina</taxon>
        <taxon>Saccharomycetes</taxon>
        <taxon>Saccharomycetales</taxon>
        <taxon>Saccharomycetaceae</taxon>
        <taxon>Nakaseomyces</taxon>
    </lineage>
</organism>